<dbReference type="Proteomes" id="UP001431010">
    <property type="component" value="Chromosome"/>
</dbReference>
<dbReference type="SUPFAM" id="SSF48452">
    <property type="entry name" value="TPR-like"/>
    <property type="match status" value="2"/>
</dbReference>
<dbReference type="PANTHER" id="PTHR44809:SF1">
    <property type="entry name" value="PROTEIN O-MANNOSYL-TRANSFERASE TMTC1"/>
    <property type="match status" value="1"/>
</dbReference>
<dbReference type="InterPro" id="IPR002201">
    <property type="entry name" value="Glyco_trans_9"/>
</dbReference>
<evidence type="ECO:0000313" key="3">
    <source>
        <dbReference type="Proteomes" id="UP001431010"/>
    </source>
</evidence>
<feature type="repeat" description="TPR" evidence="1">
    <location>
        <begin position="108"/>
        <end position="141"/>
    </location>
</feature>
<feature type="repeat" description="TPR" evidence="1">
    <location>
        <begin position="244"/>
        <end position="277"/>
    </location>
</feature>
<dbReference type="InterPro" id="IPR011990">
    <property type="entry name" value="TPR-like_helical_dom_sf"/>
</dbReference>
<keyword evidence="3" id="KW-1185">Reference proteome</keyword>
<dbReference type="SMART" id="SM00028">
    <property type="entry name" value="TPR"/>
    <property type="match status" value="9"/>
</dbReference>
<protein>
    <submittedName>
        <fullName evidence="2">Tetratricopeptide repeat protein</fullName>
    </submittedName>
</protein>
<dbReference type="PROSITE" id="PS50005">
    <property type="entry name" value="TPR"/>
    <property type="match status" value="5"/>
</dbReference>
<feature type="repeat" description="TPR" evidence="1">
    <location>
        <begin position="346"/>
        <end position="379"/>
    </location>
</feature>
<dbReference type="Pfam" id="PF01075">
    <property type="entry name" value="Glyco_transf_9"/>
    <property type="match status" value="1"/>
</dbReference>
<dbReference type="Pfam" id="PF14559">
    <property type="entry name" value="TPR_19"/>
    <property type="match status" value="1"/>
</dbReference>
<sequence length="704" mass="74884">MGAVAVERLLIEAADHYNAGRAGPAQALCGDILDSQPDHLPALHLSAILAFADGRMADGAALLTRVFARDPNHAPAYVTLGDALAVKGERDGAADAFACAASLRPLDATIHSKLGTALLELAHFTDAEAAYRHALALDPALSRVRWNLALALSRQGRLPEAEAVYRDLLQRDAAYPEAWRALAQVLVDQAKYEEAVPAFLQALAARPVDAGLHVSLGDIRYRQGAFADAAIHYRQACDLAPGDANAARLLGHALHEAGRPAEAVEAYRRAAVLNPGDVVVLSNLGACLCGTGQLDGATAACKLALALQPDHAPAHTNLGIISEMRGDTDAAVAAHRRAIAADPNYAKGHANLAVALRNAGDIDAALAASHRAVALAPDNALARYNHAHFLLMCGDLVNGFAEHRWGRDCPDLSAGMPRFDAPEWHGEPLAGRTLLLFAEYGIGDALQFVRYVAQVKTMGGAIVLQVQPALAQLLLGLDGVTVVARGEALPSFDLQLPLMDLPRIFGTTLATIPADVPYLAADPIKVAAWRNVLGHAPQLKVGVVWAGNPRHKGDRQRSLAAQAVLPRLVTPGVQLYSLQKEPRPDDAPALAELGTDVVDLAPLLKDFAETAAAVAALDLVISVDTSVAHLAGALGRPVWVLLPYALDWRWLRDRADTPWYPTMRLFRQDRPMAWDGVLARAAEELARVAAGERELLLPSTLDVC</sequence>
<dbReference type="SUPFAM" id="SSF53756">
    <property type="entry name" value="UDP-Glycosyltransferase/glycogen phosphorylase"/>
    <property type="match status" value="1"/>
</dbReference>
<dbReference type="InterPro" id="IPR019734">
    <property type="entry name" value="TPR_rpt"/>
</dbReference>
<feature type="repeat" description="TPR" evidence="1">
    <location>
        <begin position="176"/>
        <end position="209"/>
    </location>
</feature>
<accession>A0ABY3R583</accession>
<feature type="repeat" description="TPR" evidence="1">
    <location>
        <begin position="312"/>
        <end position="345"/>
    </location>
</feature>
<dbReference type="Pfam" id="PF13432">
    <property type="entry name" value="TPR_16"/>
    <property type="match status" value="3"/>
</dbReference>
<dbReference type="Gene3D" id="3.40.50.2000">
    <property type="entry name" value="Glycogen Phosphorylase B"/>
    <property type="match status" value="1"/>
</dbReference>
<keyword evidence="1" id="KW-0802">TPR repeat</keyword>
<evidence type="ECO:0000256" key="1">
    <source>
        <dbReference type="PROSITE-ProRule" id="PRU00339"/>
    </source>
</evidence>
<organism evidence="2 3">
    <name type="scientific">Bradyrhizobium ontarionense</name>
    <dbReference type="NCBI Taxonomy" id="2898149"/>
    <lineage>
        <taxon>Bacteria</taxon>
        <taxon>Pseudomonadati</taxon>
        <taxon>Pseudomonadota</taxon>
        <taxon>Alphaproteobacteria</taxon>
        <taxon>Hyphomicrobiales</taxon>
        <taxon>Nitrobacteraceae</taxon>
        <taxon>Bradyrhizobium</taxon>
    </lineage>
</organism>
<dbReference type="InterPro" id="IPR052943">
    <property type="entry name" value="TMTC_O-mannosyl-trnsfr"/>
</dbReference>
<dbReference type="RefSeq" id="WP_231318273.1">
    <property type="nucleotide sequence ID" value="NZ_CP088156.1"/>
</dbReference>
<reference evidence="2" key="1">
    <citation type="journal article" date="2024" name="Antonie Van Leeuwenhoek">
        <title>Bradyrhizobium ontarionense sp. nov., a novel bacterial symbiont isolated from Aeschynomene indica (Indian jointvetch), harbours photosynthesis, nitrogen fixation and nitrous oxide (N2O) reductase genes.</title>
        <authorList>
            <person name="Bromfield E.S.P."/>
            <person name="Cloutier S."/>
        </authorList>
    </citation>
    <scope>NUCLEOTIDE SEQUENCE</scope>
    <source>
        <strain evidence="2">A19</strain>
    </source>
</reference>
<proteinExistence type="predicted"/>
<dbReference type="Gene3D" id="1.25.40.10">
    <property type="entry name" value="Tetratricopeptide repeat domain"/>
    <property type="match status" value="2"/>
</dbReference>
<evidence type="ECO:0000313" key="2">
    <source>
        <dbReference type="EMBL" id="UFZ02484.1"/>
    </source>
</evidence>
<dbReference type="PANTHER" id="PTHR44809">
    <property type="match status" value="1"/>
</dbReference>
<dbReference type="EMBL" id="CP088156">
    <property type="protein sequence ID" value="UFZ02484.1"/>
    <property type="molecule type" value="Genomic_DNA"/>
</dbReference>
<gene>
    <name evidence="2" type="ORF">LQG66_24760</name>
</gene>
<name>A0ABY3R583_9BRAD</name>